<evidence type="ECO:0000256" key="2">
    <source>
        <dbReference type="ARBA" id="ARBA00022801"/>
    </source>
</evidence>
<comment type="cofactor">
    <cofactor evidence="1">
        <name>Mg(2+)</name>
        <dbReference type="ChEBI" id="CHEBI:18420"/>
    </cofactor>
</comment>
<keyword evidence="2 4" id="KW-0378">Hydrolase</keyword>
<dbReference type="STRING" id="1903179.BI347_12415"/>
<dbReference type="InterPro" id="IPR000086">
    <property type="entry name" value="NUDIX_hydrolase_dom"/>
</dbReference>
<evidence type="ECO:0000313" key="4">
    <source>
        <dbReference type="EMBL" id="OHX14216.1"/>
    </source>
</evidence>
<dbReference type="InterPro" id="IPR020476">
    <property type="entry name" value="Nudix_hydrolase"/>
</dbReference>
<dbReference type="InterPro" id="IPR015797">
    <property type="entry name" value="NUDIX_hydrolase-like_dom_sf"/>
</dbReference>
<dbReference type="Proteomes" id="UP000180088">
    <property type="component" value="Unassembled WGS sequence"/>
</dbReference>
<reference evidence="4 5" key="1">
    <citation type="submission" date="2016-09" db="EMBL/GenBank/DDBJ databases">
        <title>Chromobacterium muskegensis sp. nov., an insecticidal bacterium isolated from Sphagnum bogs.</title>
        <authorList>
            <person name="Sparks M.E."/>
            <person name="Blackburn M.B."/>
            <person name="Gundersen-Rindal D.E."/>
            <person name="Mitchell A."/>
            <person name="Farrar R."/>
            <person name="Kuhar D."/>
        </authorList>
    </citation>
    <scope>NUCLEOTIDE SEQUENCE [LARGE SCALE GENOMIC DNA]</scope>
    <source>
        <strain evidence="4 5">37-2</strain>
    </source>
</reference>
<gene>
    <name evidence="4" type="ORF">BI347_12415</name>
</gene>
<dbReference type="OrthoDB" id="9804442at2"/>
<dbReference type="Gene3D" id="3.90.79.10">
    <property type="entry name" value="Nucleoside Triphosphate Pyrophosphohydrolase"/>
    <property type="match status" value="1"/>
</dbReference>
<dbReference type="PRINTS" id="PR00502">
    <property type="entry name" value="NUDIXFAMILY"/>
</dbReference>
<dbReference type="GO" id="GO:0016787">
    <property type="term" value="F:hydrolase activity"/>
    <property type="evidence" value="ECO:0007669"/>
    <property type="project" value="UniProtKB-KW"/>
</dbReference>
<dbReference type="RefSeq" id="WP_071115977.1">
    <property type="nucleotide sequence ID" value="NZ_MKCS01000001.1"/>
</dbReference>
<accession>A0A1S1X4T3</accession>
<dbReference type="EMBL" id="MKCS01000001">
    <property type="protein sequence ID" value="OHX14216.1"/>
    <property type="molecule type" value="Genomic_DNA"/>
</dbReference>
<organism evidence="4 5">
    <name type="scientific">Chromobacterium sphagni</name>
    <dbReference type="NCBI Taxonomy" id="1903179"/>
    <lineage>
        <taxon>Bacteria</taxon>
        <taxon>Pseudomonadati</taxon>
        <taxon>Pseudomonadota</taxon>
        <taxon>Betaproteobacteria</taxon>
        <taxon>Neisseriales</taxon>
        <taxon>Chromobacteriaceae</taxon>
        <taxon>Chromobacterium</taxon>
    </lineage>
</organism>
<dbReference type="PANTHER" id="PTHR43046:SF2">
    <property type="entry name" value="8-OXO-DGTP DIPHOSPHATASE-RELATED"/>
    <property type="match status" value="1"/>
</dbReference>
<evidence type="ECO:0000313" key="5">
    <source>
        <dbReference type="Proteomes" id="UP000180088"/>
    </source>
</evidence>
<evidence type="ECO:0000259" key="3">
    <source>
        <dbReference type="PROSITE" id="PS51462"/>
    </source>
</evidence>
<sequence>MAFDDCFRLSAHVVITDAAGAVLLLKATYGSLDWGLPGGALEPGETIHECIARECREELGCDVAVAYLSGVYYHRAYNSQAFIFRCSLPDHAALRLSDEHSAFRYFALDELGRVQRRRVDDCLSFQGVVASACF</sequence>
<feature type="domain" description="Nudix hydrolase" evidence="3">
    <location>
        <begin position="6"/>
        <end position="134"/>
    </location>
</feature>
<dbReference type="SUPFAM" id="SSF55811">
    <property type="entry name" value="Nudix"/>
    <property type="match status" value="1"/>
</dbReference>
<dbReference type="AlphaFoldDB" id="A0A1S1X4T3"/>
<dbReference type="Pfam" id="PF00293">
    <property type="entry name" value="NUDIX"/>
    <property type="match status" value="1"/>
</dbReference>
<name>A0A1S1X4T3_9NEIS</name>
<evidence type="ECO:0000256" key="1">
    <source>
        <dbReference type="ARBA" id="ARBA00001946"/>
    </source>
</evidence>
<protein>
    <submittedName>
        <fullName evidence="4">NUDIX hydrolase</fullName>
    </submittedName>
</protein>
<dbReference type="PANTHER" id="PTHR43046">
    <property type="entry name" value="GDP-MANNOSE MANNOSYL HYDROLASE"/>
    <property type="match status" value="1"/>
</dbReference>
<dbReference type="PROSITE" id="PS51462">
    <property type="entry name" value="NUDIX"/>
    <property type="match status" value="1"/>
</dbReference>
<proteinExistence type="predicted"/>
<comment type="caution">
    <text evidence="4">The sequence shown here is derived from an EMBL/GenBank/DDBJ whole genome shotgun (WGS) entry which is preliminary data.</text>
</comment>